<dbReference type="Gene3D" id="1.10.1760.20">
    <property type="match status" value="1"/>
</dbReference>
<keyword evidence="1" id="KW-0812">Transmembrane</keyword>
<name>A0A8J6J1U9_9FIRM</name>
<keyword evidence="1" id="KW-0472">Membrane</keyword>
<evidence type="ECO:0000313" key="2">
    <source>
        <dbReference type="EMBL" id="MBC5722644.1"/>
    </source>
</evidence>
<evidence type="ECO:0000313" key="3">
    <source>
        <dbReference type="Proteomes" id="UP000628736"/>
    </source>
</evidence>
<evidence type="ECO:0000256" key="1">
    <source>
        <dbReference type="SAM" id="Phobius"/>
    </source>
</evidence>
<dbReference type="RefSeq" id="WP_186852706.1">
    <property type="nucleotide sequence ID" value="NZ_JACOPO010000004.1"/>
</dbReference>
<gene>
    <name evidence="2" type="ORF">H8S11_07445</name>
</gene>
<comment type="caution">
    <text evidence="2">The sequence shown here is derived from an EMBL/GenBank/DDBJ whole genome shotgun (WGS) entry which is preliminary data.</text>
</comment>
<evidence type="ECO:0008006" key="4">
    <source>
        <dbReference type="Google" id="ProtNLM"/>
    </source>
</evidence>
<keyword evidence="1" id="KW-1133">Transmembrane helix</keyword>
<keyword evidence="3" id="KW-1185">Reference proteome</keyword>
<feature type="transmembrane region" description="Helical" evidence="1">
    <location>
        <begin position="42"/>
        <end position="63"/>
    </location>
</feature>
<feature type="transmembrane region" description="Helical" evidence="1">
    <location>
        <begin position="100"/>
        <end position="122"/>
    </location>
</feature>
<dbReference type="AlphaFoldDB" id="A0A8J6J1U9"/>
<accession>A0A8J6J1U9</accession>
<organism evidence="2 3">
    <name type="scientific">Flintibacter hominis</name>
    <dbReference type="NCBI Taxonomy" id="2763048"/>
    <lineage>
        <taxon>Bacteria</taxon>
        <taxon>Bacillati</taxon>
        <taxon>Bacillota</taxon>
        <taxon>Clostridia</taxon>
        <taxon>Eubacteriales</taxon>
        <taxon>Flintibacter</taxon>
    </lineage>
</organism>
<feature type="transmembrane region" description="Helical" evidence="1">
    <location>
        <begin position="12"/>
        <end position="30"/>
    </location>
</feature>
<sequence length="171" mass="18814">MGERRPLNGAKKVVLCGLMASTLTVLKMVLSPLPNIEPVSLLILVYALVFGRQVLSIILPFVVVEGLLYGFNPMWWLGYLYVWPLWGLICTKLPPGRPLLLAMASGTFGLAFGALMSVPYWVTGGPWAALSWWISGIPADLLHCGGNFVLALVLADPLYQVLCKLRDKVFR</sequence>
<dbReference type="EMBL" id="JACOPO010000004">
    <property type="protein sequence ID" value="MBC5722644.1"/>
    <property type="molecule type" value="Genomic_DNA"/>
</dbReference>
<feature type="transmembrane region" description="Helical" evidence="1">
    <location>
        <begin position="75"/>
        <end position="93"/>
    </location>
</feature>
<proteinExistence type="predicted"/>
<dbReference type="Proteomes" id="UP000628736">
    <property type="component" value="Unassembled WGS sequence"/>
</dbReference>
<protein>
    <recommendedName>
        <fullName evidence="4">ECF transporter S component</fullName>
    </recommendedName>
</protein>
<reference evidence="2" key="1">
    <citation type="submission" date="2020-08" db="EMBL/GenBank/DDBJ databases">
        <title>Genome public.</title>
        <authorList>
            <person name="Liu C."/>
            <person name="Sun Q."/>
        </authorList>
    </citation>
    <scope>NUCLEOTIDE SEQUENCE</scope>
    <source>
        <strain evidence="2">NSJ-23</strain>
    </source>
</reference>